<dbReference type="RefSeq" id="WP_345335494.1">
    <property type="nucleotide sequence ID" value="NZ_BAABJZ010000077.1"/>
</dbReference>
<evidence type="ECO:0000256" key="3">
    <source>
        <dbReference type="ARBA" id="ARBA00022795"/>
    </source>
</evidence>
<dbReference type="EMBL" id="BAABJZ010000077">
    <property type="protein sequence ID" value="GAA4888718.1"/>
    <property type="molecule type" value="Genomic_DNA"/>
</dbReference>
<keyword evidence="3" id="KW-1005">Bacterial flagellum biogenesis</keyword>
<keyword evidence="5" id="KW-1185">Reference proteome</keyword>
<dbReference type="Gene3D" id="1.20.58.300">
    <property type="entry name" value="FlgN-like"/>
    <property type="match status" value="1"/>
</dbReference>
<comment type="function">
    <text evidence="1">Required for the efficient initiation of filament assembly.</text>
</comment>
<protein>
    <recommendedName>
        <fullName evidence="6">Flagellar protein FlgN</fullName>
    </recommendedName>
</protein>
<comment type="caution">
    <text evidence="4">The sequence shown here is derived from an EMBL/GenBank/DDBJ whole genome shotgun (WGS) entry which is preliminary data.</text>
</comment>
<reference evidence="5" key="1">
    <citation type="journal article" date="2019" name="Int. J. Syst. Evol. Microbiol.">
        <title>The Global Catalogue of Microorganisms (GCM) 10K type strain sequencing project: providing services to taxonomists for standard genome sequencing and annotation.</title>
        <authorList>
            <consortium name="The Broad Institute Genomics Platform"/>
            <consortium name="The Broad Institute Genome Sequencing Center for Infectious Disease"/>
            <person name="Wu L."/>
            <person name="Ma J."/>
        </authorList>
    </citation>
    <scope>NUCLEOTIDE SEQUENCE [LARGE SCALE GENOMIC DNA]</scope>
    <source>
        <strain evidence="5">JCM 18401</strain>
    </source>
</reference>
<name>A0ABP9EVZ8_9GAMM</name>
<dbReference type="Proteomes" id="UP001499988">
    <property type="component" value="Unassembled WGS sequence"/>
</dbReference>
<comment type="similarity">
    <text evidence="2">Belongs to the FlgN family.</text>
</comment>
<organism evidence="4 5">
    <name type="scientific">Ferrimonas pelagia</name>
    <dbReference type="NCBI Taxonomy" id="1177826"/>
    <lineage>
        <taxon>Bacteria</taxon>
        <taxon>Pseudomonadati</taxon>
        <taxon>Pseudomonadota</taxon>
        <taxon>Gammaproteobacteria</taxon>
        <taxon>Alteromonadales</taxon>
        <taxon>Ferrimonadaceae</taxon>
        <taxon>Ferrimonas</taxon>
    </lineage>
</organism>
<dbReference type="InterPro" id="IPR007809">
    <property type="entry name" value="FlgN-like"/>
</dbReference>
<gene>
    <name evidence="4" type="ORF">GCM10023333_22560</name>
</gene>
<evidence type="ECO:0000313" key="4">
    <source>
        <dbReference type="EMBL" id="GAA4888718.1"/>
    </source>
</evidence>
<proteinExistence type="inferred from homology"/>
<dbReference type="InterPro" id="IPR036679">
    <property type="entry name" value="FlgN-like_sf"/>
</dbReference>
<evidence type="ECO:0000256" key="2">
    <source>
        <dbReference type="ARBA" id="ARBA00007703"/>
    </source>
</evidence>
<dbReference type="Pfam" id="PF05130">
    <property type="entry name" value="FlgN"/>
    <property type="match status" value="1"/>
</dbReference>
<evidence type="ECO:0008006" key="6">
    <source>
        <dbReference type="Google" id="ProtNLM"/>
    </source>
</evidence>
<evidence type="ECO:0000256" key="1">
    <source>
        <dbReference type="ARBA" id="ARBA00002397"/>
    </source>
</evidence>
<sequence length="146" mass="16856">MMTKREMLQVLVREIRQDVDDYQQLRSLLRHQRELLQRRDHQGLEQHNPRQNALCVKLARRAKRRSEILRTLGVSADQTGMDRLLAALAPQTQKPLKSLWSQLGNLIRDCQTENEVNGKMLAAQKGSIDRLMKQDAGNSSDYGRPL</sequence>
<evidence type="ECO:0000313" key="5">
    <source>
        <dbReference type="Proteomes" id="UP001499988"/>
    </source>
</evidence>
<accession>A0ABP9EVZ8</accession>
<dbReference type="SUPFAM" id="SSF140566">
    <property type="entry name" value="FlgN-like"/>
    <property type="match status" value="1"/>
</dbReference>